<evidence type="ECO:0000313" key="2">
    <source>
        <dbReference type="EnsemblPlants" id="Bo07080s010.1"/>
    </source>
</evidence>
<sequence>QFLASARLYHPDEDNPVADKAICATSLGSGKDVLVFHNDFWTFIASGNFISREAKQARIRSPVLRYAVRVISSVIYGKTEPAAVTKDELALLFIGAGHLWPQGADITYVSGKDINIGAVIAEKLAYFKVSDTKRCGFGAVITQILRHCGVFLPPVDRVVDKKGMYQNFFDMRALISSHYLTGPWRGSINKSAPHIY</sequence>
<dbReference type="AlphaFoldDB" id="A0A0D2ZXZ0"/>
<dbReference type="Gramene" id="Bo07080s010.1">
    <property type="protein sequence ID" value="Bo07080s010.1"/>
    <property type="gene ID" value="Bo07080s010"/>
</dbReference>
<feature type="domain" description="Arabidopsis retrotransposon Orf1 C-terminal" evidence="1">
    <location>
        <begin position="39"/>
        <end position="155"/>
    </location>
</feature>
<name>A0A0D2ZXZ0_BRAOL</name>
<reference evidence="2" key="2">
    <citation type="submission" date="2015-06" db="UniProtKB">
        <authorList>
            <consortium name="EnsemblPlants"/>
        </authorList>
    </citation>
    <scope>IDENTIFICATION</scope>
</reference>
<dbReference type="Pfam" id="PF03078">
    <property type="entry name" value="ATHILA"/>
    <property type="match status" value="1"/>
</dbReference>
<dbReference type="HOGENOM" id="CLU_1393392_0_0_1"/>
<dbReference type="Proteomes" id="UP000032141">
    <property type="component" value="Unassembled WGS sequence"/>
</dbReference>
<evidence type="ECO:0000259" key="1">
    <source>
        <dbReference type="Pfam" id="PF03078"/>
    </source>
</evidence>
<evidence type="ECO:0000313" key="3">
    <source>
        <dbReference type="Proteomes" id="UP000032141"/>
    </source>
</evidence>
<organism evidence="2 3">
    <name type="scientific">Brassica oleracea var. oleracea</name>
    <dbReference type="NCBI Taxonomy" id="109376"/>
    <lineage>
        <taxon>Eukaryota</taxon>
        <taxon>Viridiplantae</taxon>
        <taxon>Streptophyta</taxon>
        <taxon>Embryophyta</taxon>
        <taxon>Tracheophyta</taxon>
        <taxon>Spermatophyta</taxon>
        <taxon>Magnoliopsida</taxon>
        <taxon>eudicotyledons</taxon>
        <taxon>Gunneridae</taxon>
        <taxon>Pentapetalae</taxon>
        <taxon>rosids</taxon>
        <taxon>malvids</taxon>
        <taxon>Brassicales</taxon>
        <taxon>Brassicaceae</taxon>
        <taxon>Brassiceae</taxon>
        <taxon>Brassica</taxon>
    </lineage>
</organism>
<dbReference type="InterPro" id="IPR004312">
    <property type="entry name" value="ATHILA_Orf1_C"/>
</dbReference>
<dbReference type="EnsemblPlants" id="Bo07080s010.1">
    <property type="protein sequence ID" value="Bo07080s010.1"/>
    <property type="gene ID" value="Bo07080s010"/>
</dbReference>
<reference evidence="2" key="1">
    <citation type="journal article" date="2014" name="Genome Biol.">
        <title>Transcriptome and methylome profiling reveals relics of genome dominance in the mesopolyploid Brassica oleracea.</title>
        <authorList>
            <person name="Parkin I.A."/>
            <person name="Koh C."/>
            <person name="Tang H."/>
            <person name="Robinson S.J."/>
            <person name="Kagale S."/>
            <person name="Clarke W.E."/>
            <person name="Town C.D."/>
            <person name="Nixon J."/>
            <person name="Krishnakumar V."/>
            <person name="Bidwell S.L."/>
            <person name="Denoeud F."/>
            <person name="Belcram H."/>
            <person name="Links M.G."/>
            <person name="Just J."/>
            <person name="Clarke C."/>
            <person name="Bender T."/>
            <person name="Huebert T."/>
            <person name="Mason A.S."/>
            <person name="Pires J.C."/>
            <person name="Barker G."/>
            <person name="Moore J."/>
            <person name="Walley P.G."/>
            <person name="Manoli S."/>
            <person name="Batley J."/>
            <person name="Edwards D."/>
            <person name="Nelson M.N."/>
            <person name="Wang X."/>
            <person name="Paterson A.H."/>
            <person name="King G."/>
            <person name="Bancroft I."/>
            <person name="Chalhoub B."/>
            <person name="Sharpe A.G."/>
        </authorList>
    </citation>
    <scope>NUCLEOTIDE SEQUENCE [LARGE SCALE GENOMIC DNA]</scope>
    <source>
        <strain evidence="2">cv. TO1000</strain>
    </source>
</reference>
<protein>
    <recommendedName>
        <fullName evidence="1">Arabidopsis retrotransposon Orf1 C-terminal domain-containing protein</fullName>
    </recommendedName>
</protein>
<keyword evidence="3" id="KW-1185">Reference proteome</keyword>
<accession>A0A0D2ZXZ0</accession>
<proteinExistence type="predicted"/>